<evidence type="ECO:0000256" key="1">
    <source>
        <dbReference type="SAM" id="MobiDB-lite"/>
    </source>
</evidence>
<dbReference type="GO" id="GO:0016791">
    <property type="term" value="F:phosphatase activity"/>
    <property type="evidence" value="ECO:0007669"/>
    <property type="project" value="TreeGrafter"/>
</dbReference>
<evidence type="ECO:0000313" key="3">
    <source>
        <dbReference type="Proteomes" id="UP000279259"/>
    </source>
</evidence>
<dbReference type="OrthoDB" id="10267127at2759"/>
<dbReference type="PANTHER" id="PTHR42850:SF4">
    <property type="entry name" value="ZINC-DEPENDENT ENDOPOLYPHOSPHATASE"/>
    <property type="match status" value="1"/>
</dbReference>
<feature type="compositionally biased region" description="Acidic residues" evidence="1">
    <location>
        <begin position="144"/>
        <end position="164"/>
    </location>
</feature>
<dbReference type="GO" id="GO:0005737">
    <property type="term" value="C:cytoplasm"/>
    <property type="evidence" value="ECO:0007669"/>
    <property type="project" value="TreeGrafter"/>
</dbReference>
<reference evidence="2 3" key="1">
    <citation type="submission" date="2018-11" db="EMBL/GenBank/DDBJ databases">
        <title>Genome sequence of Saitozyma podzolica DSM 27192.</title>
        <authorList>
            <person name="Aliyu H."/>
            <person name="Gorte O."/>
            <person name="Ochsenreither K."/>
        </authorList>
    </citation>
    <scope>NUCLEOTIDE SEQUENCE [LARGE SCALE GENOMIC DNA]</scope>
    <source>
        <strain evidence="2 3">DSM 27192</strain>
    </source>
</reference>
<dbReference type="GO" id="GO:0006798">
    <property type="term" value="P:polyphosphate catabolic process"/>
    <property type="evidence" value="ECO:0007669"/>
    <property type="project" value="TreeGrafter"/>
</dbReference>
<keyword evidence="3" id="KW-1185">Reference proteome</keyword>
<sequence>MFPTDWEWKGEHWHIARNLAKHHYAYLLQLPLVLHLPSLHTLVVHAGLLPSDPSRSANDANQPLVEASHSTTSPNYDASLARPSEELTLLLDVPQNTHPWNLMNMRSVYVSGKHQGEVTKSSKKGNPWSDVWKKEMKRMGAEHDDQENAGTEDQEDAEGDELEDQERRDAADADEEGDLQCSPVTVIYGHAAGRGLDIKPFSKGIDTGCVYGRQLSALVIGDISGLKGESVRVGDAQGVLVSVECGKGGT</sequence>
<dbReference type="EMBL" id="RSCD01000001">
    <property type="protein sequence ID" value="RSH95108.1"/>
    <property type="molecule type" value="Genomic_DNA"/>
</dbReference>
<dbReference type="PANTHER" id="PTHR42850">
    <property type="entry name" value="METALLOPHOSPHOESTERASE"/>
    <property type="match status" value="1"/>
</dbReference>
<dbReference type="InterPro" id="IPR029052">
    <property type="entry name" value="Metallo-depent_PP-like"/>
</dbReference>
<feature type="region of interest" description="Disordered" evidence="1">
    <location>
        <begin position="137"/>
        <end position="179"/>
    </location>
</feature>
<comment type="caution">
    <text evidence="2">The sequence shown here is derived from an EMBL/GenBank/DDBJ whole genome shotgun (WGS) entry which is preliminary data.</text>
</comment>
<dbReference type="SUPFAM" id="SSF56300">
    <property type="entry name" value="Metallo-dependent phosphatases"/>
    <property type="match status" value="1"/>
</dbReference>
<proteinExistence type="predicted"/>
<dbReference type="InterPro" id="IPR050126">
    <property type="entry name" value="Ap4A_hydrolase"/>
</dbReference>
<evidence type="ECO:0000313" key="2">
    <source>
        <dbReference type="EMBL" id="RSH95108.1"/>
    </source>
</evidence>
<gene>
    <name evidence="2" type="ORF">EHS25_000194</name>
</gene>
<dbReference type="Proteomes" id="UP000279259">
    <property type="component" value="Unassembled WGS sequence"/>
</dbReference>
<accession>A0A427YVE4</accession>
<dbReference type="AlphaFoldDB" id="A0A427YVE4"/>
<organism evidence="2 3">
    <name type="scientific">Saitozyma podzolica</name>
    <dbReference type="NCBI Taxonomy" id="1890683"/>
    <lineage>
        <taxon>Eukaryota</taxon>
        <taxon>Fungi</taxon>
        <taxon>Dikarya</taxon>
        <taxon>Basidiomycota</taxon>
        <taxon>Agaricomycotina</taxon>
        <taxon>Tremellomycetes</taxon>
        <taxon>Tremellales</taxon>
        <taxon>Trimorphomycetaceae</taxon>
        <taxon>Saitozyma</taxon>
    </lineage>
</organism>
<dbReference type="STRING" id="1890683.A0A427YVE4"/>
<dbReference type="GO" id="GO:0000298">
    <property type="term" value="F:endopolyphosphatase activity"/>
    <property type="evidence" value="ECO:0007669"/>
    <property type="project" value="TreeGrafter"/>
</dbReference>
<protein>
    <submittedName>
        <fullName evidence="2">Uncharacterized protein</fullName>
    </submittedName>
</protein>
<name>A0A427YVE4_9TREE</name>
<dbReference type="Gene3D" id="3.60.21.10">
    <property type="match status" value="1"/>
</dbReference>